<dbReference type="Proteomes" id="UP000095282">
    <property type="component" value="Unplaced"/>
</dbReference>
<dbReference type="InterPro" id="IPR013761">
    <property type="entry name" value="SAM/pointed_sf"/>
</dbReference>
<reference evidence="2" key="1">
    <citation type="submission" date="2016-11" db="UniProtKB">
        <authorList>
            <consortium name="WormBaseParasite"/>
        </authorList>
    </citation>
    <scope>IDENTIFICATION</scope>
</reference>
<dbReference type="eggNOG" id="ENOG502TIXX">
    <property type="taxonomic scope" value="Eukaryota"/>
</dbReference>
<keyword evidence="1" id="KW-1185">Reference proteome</keyword>
<proteinExistence type="predicted"/>
<dbReference type="SUPFAM" id="SSF47769">
    <property type="entry name" value="SAM/Pointed domain"/>
    <property type="match status" value="1"/>
</dbReference>
<dbReference type="WBParaSite" id="Csp11.Scaffold630.g16974.t1">
    <property type="protein sequence ID" value="Csp11.Scaffold630.g16974.t1"/>
    <property type="gene ID" value="Csp11.Scaffold630.g16974"/>
</dbReference>
<accession>A0A1I7UKV8</accession>
<evidence type="ECO:0000313" key="1">
    <source>
        <dbReference type="Proteomes" id="UP000095282"/>
    </source>
</evidence>
<protein>
    <submittedName>
        <fullName evidence="2">SAM domain-containing protein</fullName>
    </submittedName>
</protein>
<sequence length="150" mass="17247">METEDKKEEPTSSNSGQSLLAQLLQTEDPTECKSNVTVMKVPKVSRKKKPVIEGLKKIVPTVSNVVLPPGKSCNYTKWKEHHVRQFLAKITDENTANELMKHQITGQNLFYCFIHEETSEDWRRQINLGQGTFQKIRMAIGNIHNIHYKL</sequence>
<organism evidence="1 2">
    <name type="scientific">Caenorhabditis tropicalis</name>
    <dbReference type="NCBI Taxonomy" id="1561998"/>
    <lineage>
        <taxon>Eukaryota</taxon>
        <taxon>Metazoa</taxon>
        <taxon>Ecdysozoa</taxon>
        <taxon>Nematoda</taxon>
        <taxon>Chromadorea</taxon>
        <taxon>Rhabditida</taxon>
        <taxon>Rhabditina</taxon>
        <taxon>Rhabditomorpha</taxon>
        <taxon>Rhabditoidea</taxon>
        <taxon>Rhabditidae</taxon>
        <taxon>Peloderinae</taxon>
        <taxon>Caenorhabditis</taxon>
    </lineage>
</organism>
<name>A0A1I7UKV8_9PELO</name>
<evidence type="ECO:0000313" key="2">
    <source>
        <dbReference type="WBParaSite" id="Csp11.Scaffold630.g16974.t1"/>
    </source>
</evidence>
<dbReference type="Gene3D" id="1.10.150.50">
    <property type="entry name" value="Transcription Factor, Ets-1"/>
    <property type="match status" value="1"/>
</dbReference>
<dbReference type="AlphaFoldDB" id="A0A1I7UKV8"/>